<evidence type="ECO:0000313" key="2">
    <source>
        <dbReference type="EMBL" id="KYN17594.1"/>
    </source>
</evidence>
<keyword evidence="3" id="KW-1185">Reference proteome</keyword>
<evidence type="ECO:0000313" key="3">
    <source>
        <dbReference type="Proteomes" id="UP000078492"/>
    </source>
</evidence>
<protein>
    <recommendedName>
        <fullName evidence="4">Tesmin/TSO1-like CXC domain-containing protein</fullName>
    </recommendedName>
</protein>
<accession>A0A151J4N2</accession>
<feature type="non-terminal residue" evidence="2">
    <location>
        <position position="1"/>
    </location>
</feature>
<sequence length="310" mass="34468">QAFEDADTLIVQTAIEHSDIYDNVEIVGEDVDLLVLLTGLAQGKENIFFHKPAKGKVPAVFICNGCDTTSALFNVGRKKFMTVLRKNPQLKSAAQLFRAKDIDTEVLVAAGERFLIAVYGGEKQETSLSSLRYKRFAKSVTKSTFNLSTLPPPTTAAREHILRTYLQVQTWMGNYKEPEEYGWRKTKQGLEPVINNAQAVLQELLKIIACKCKRKSGGACGCRKAGLKCSMICKNCDGETCDNVVFDDDVDYDDSDDDVSPTLTYVAEEDNVNIMIDDVINDDDNVNIEPTDPSTIDKEPSPKRLKVHEC</sequence>
<dbReference type="EMBL" id="KQ980109">
    <property type="protein sequence ID" value="KYN17594.1"/>
    <property type="molecule type" value="Genomic_DNA"/>
</dbReference>
<reference evidence="2 3" key="1">
    <citation type="submission" date="2015-09" db="EMBL/GenBank/DDBJ databases">
        <title>Trachymyrmex cornetzi WGS genome.</title>
        <authorList>
            <person name="Nygaard S."/>
            <person name="Hu H."/>
            <person name="Boomsma J."/>
            <person name="Zhang G."/>
        </authorList>
    </citation>
    <scope>NUCLEOTIDE SEQUENCE [LARGE SCALE GENOMIC DNA]</scope>
    <source>
        <strain evidence="2">Tcor2-1</strain>
        <tissue evidence="2">Whole body</tissue>
    </source>
</reference>
<organism evidence="2 3">
    <name type="scientific">Trachymyrmex cornetzi</name>
    <dbReference type="NCBI Taxonomy" id="471704"/>
    <lineage>
        <taxon>Eukaryota</taxon>
        <taxon>Metazoa</taxon>
        <taxon>Ecdysozoa</taxon>
        <taxon>Arthropoda</taxon>
        <taxon>Hexapoda</taxon>
        <taxon>Insecta</taxon>
        <taxon>Pterygota</taxon>
        <taxon>Neoptera</taxon>
        <taxon>Endopterygota</taxon>
        <taxon>Hymenoptera</taxon>
        <taxon>Apocrita</taxon>
        <taxon>Aculeata</taxon>
        <taxon>Formicoidea</taxon>
        <taxon>Formicidae</taxon>
        <taxon>Myrmicinae</taxon>
        <taxon>Trachymyrmex</taxon>
    </lineage>
</organism>
<feature type="region of interest" description="Disordered" evidence="1">
    <location>
        <begin position="283"/>
        <end position="303"/>
    </location>
</feature>
<dbReference type="Proteomes" id="UP000078492">
    <property type="component" value="Unassembled WGS sequence"/>
</dbReference>
<gene>
    <name evidence="2" type="ORF">ALC57_10109</name>
</gene>
<evidence type="ECO:0000256" key="1">
    <source>
        <dbReference type="SAM" id="MobiDB-lite"/>
    </source>
</evidence>
<proteinExistence type="predicted"/>
<evidence type="ECO:0008006" key="4">
    <source>
        <dbReference type="Google" id="ProtNLM"/>
    </source>
</evidence>
<name>A0A151J4N2_9HYME</name>
<dbReference type="AlphaFoldDB" id="A0A151J4N2"/>